<feature type="transmembrane region" description="Helical" evidence="7">
    <location>
        <begin position="321"/>
        <end position="343"/>
    </location>
</feature>
<keyword evidence="3" id="KW-1003">Cell membrane</keyword>
<proteinExistence type="predicted"/>
<gene>
    <name evidence="8" type="ORF">HQ47_01325</name>
</gene>
<evidence type="ECO:0000256" key="6">
    <source>
        <dbReference type="ARBA" id="ARBA00023136"/>
    </source>
</evidence>
<feature type="transmembrane region" description="Helical" evidence="7">
    <location>
        <begin position="388"/>
        <end position="408"/>
    </location>
</feature>
<keyword evidence="4 7" id="KW-0812">Transmembrane</keyword>
<feature type="transmembrane region" description="Helical" evidence="7">
    <location>
        <begin position="100"/>
        <end position="123"/>
    </location>
</feature>
<name>A0A0A2ED87_9PORP</name>
<comment type="caution">
    <text evidence="8">The sequence shown here is derived from an EMBL/GenBank/DDBJ whole genome shotgun (WGS) entry which is preliminary data.</text>
</comment>
<protein>
    <submittedName>
        <fullName evidence="8">Multidrug transporter MatE</fullName>
    </submittedName>
</protein>
<feature type="transmembrane region" description="Helical" evidence="7">
    <location>
        <begin position="414"/>
        <end position="436"/>
    </location>
</feature>
<dbReference type="InterPro" id="IPR052031">
    <property type="entry name" value="Membrane_Transporter-Flippase"/>
</dbReference>
<dbReference type="CDD" id="cd13140">
    <property type="entry name" value="MATE_like_1"/>
    <property type="match status" value="1"/>
</dbReference>
<feature type="transmembrane region" description="Helical" evidence="7">
    <location>
        <begin position="135"/>
        <end position="156"/>
    </location>
</feature>
<dbReference type="NCBIfam" id="TIGR00797">
    <property type="entry name" value="matE"/>
    <property type="match status" value="1"/>
</dbReference>
<feature type="transmembrane region" description="Helical" evidence="7">
    <location>
        <begin position="48"/>
        <end position="66"/>
    </location>
</feature>
<dbReference type="GO" id="GO:0042910">
    <property type="term" value="F:xenobiotic transmembrane transporter activity"/>
    <property type="evidence" value="ECO:0007669"/>
    <property type="project" value="InterPro"/>
</dbReference>
<keyword evidence="2" id="KW-0813">Transport</keyword>
<evidence type="ECO:0000313" key="8">
    <source>
        <dbReference type="EMBL" id="KGN75612.1"/>
    </source>
</evidence>
<evidence type="ECO:0000313" key="9">
    <source>
        <dbReference type="Proteomes" id="UP000030103"/>
    </source>
</evidence>
<dbReference type="InterPro" id="IPR048279">
    <property type="entry name" value="MdtK-like"/>
</dbReference>
<evidence type="ECO:0000256" key="1">
    <source>
        <dbReference type="ARBA" id="ARBA00004651"/>
    </source>
</evidence>
<keyword evidence="9" id="KW-1185">Reference proteome</keyword>
<dbReference type="GO" id="GO:0005886">
    <property type="term" value="C:plasma membrane"/>
    <property type="evidence" value="ECO:0007669"/>
    <property type="project" value="UniProtKB-SubCell"/>
</dbReference>
<dbReference type="PIRSF" id="PIRSF006603">
    <property type="entry name" value="DinF"/>
    <property type="match status" value="1"/>
</dbReference>
<feature type="transmembrane region" description="Helical" evidence="7">
    <location>
        <begin position="236"/>
        <end position="258"/>
    </location>
</feature>
<feature type="transmembrane region" description="Helical" evidence="7">
    <location>
        <begin position="168"/>
        <end position="187"/>
    </location>
</feature>
<evidence type="ECO:0000256" key="2">
    <source>
        <dbReference type="ARBA" id="ARBA00022448"/>
    </source>
</evidence>
<dbReference type="STRING" id="28115.HQ47_01325"/>
<dbReference type="Pfam" id="PF01554">
    <property type="entry name" value="MatE"/>
    <property type="match status" value="2"/>
</dbReference>
<dbReference type="OrthoDB" id="9776324at2"/>
<dbReference type="Proteomes" id="UP000030103">
    <property type="component" value="Unassembled WGS sequence"/>
</dbReference>
<evidence type="ECO:0000256" key="3">
    <source>
        <dbReference type="ARBA" id="ARBA00022475"/>
    </source>
</evidence>
<evidence type="ECO:0000256" key="5">
    <source>
        <dbReference type="ARBA" id="ARBA00022989"/>
    </source>
</evidence>
<evidence type="ECO:0000256" key="4">
    <source>
        <dbReference type="ARBA" id="ARBA00022692"/>
    </source>
</evidence>
<dbReference type="eggNOG" id="COG0534">
    <property type="taxonomic scope" value="Bacteria"/>
</dbReference>
<reference evidence="8 9" key="1">
    <citation type="submission" date="2014-09" db="EMBL/GenBank/DDBJ databases">
        <title>Draft Genome Sequence of Porphyromonas macacae COT-192_OH2859.</title>
        <authorList>
            <person name="Wallis C."/>
            <person name="Deusch O."/>
            <person name="O'Flynn C."/>
            <person name="Davis I."/>
            <person name="Horsfall A."/>
            <person name="Kirkwood N."/>
            <person name="Harris S."/>
            <person name="Eisen J.A."/>
            <person name="Coil D.A."/>
            <person name="Darling A.E."/>
            <person name="Jospin G."/>
            <person name="Alexiev A."/>
        </authorList>
    </citation>
    <scope>NUCLEOTIDE SEQUENCE [LARGE SCALE GENOMIC DNA]</scope>
    <source>
        <strain evidence="9">COT-192 OH2859</strain>
    </source>
</reference>
<dbReference type="EMBL" id="JRFA01000004">
    <property type="protein sequence ID" value="KGN75612.1"/>
    <property type="molecule type" value="Genomic_DNA"/>
</dbReference>
<sequence length="448" mass="49160">MRQIKDLTVGSLRHHLLKLSLPIMGTSFIQMAYSLTDMAWLGRLGSKSVAAVGIISVLTWLANSIATINKTGSEVTVAHSLGKGDHEEAKIYAGHNFMMSLAIGIFLATLFWVFEQSILGIYLLEPEVQQLASEYLHIILTALPFVFMTNTMSGIYNASGISKIPFRILSLGLIMNMILDPLLIFVFKMGVAGAAWATFTCQTTVFVLFVYQLWIKDKLLGGIPLWIKPVGNINKRILHIGLPVAILNSLFVFVNMYLGRTASKVGGHIGIATLTTGGQMEAITWNTSQGVTTALSAVVAQNFGSKKIKRTFSAYKEAIRLTFVFGLIGTLLFIFLGEELFGIIVPDRDTYIAGGEYLRINGYSQLFMMAEITTQGFLYGIGRSMPPATISIIGNYARIPLAGLFISLGWGLAGIWWAISLTSIFKGFAAIGYYLYIKRKLVIKGFAE</sequence>
<dbReference type="AlphaFoldDB" id="A0A0A2ED87"/>
<accession>A0A0A2ED87</accession>
<keyword evidence="5 7" id="KW-1133">Transmembrane helix</keyword>
<dbReference type="PANTHER" id="PTHR43549">
    <property type="entry name" value="MULTIDRUG RESISTANCE PROTEIN YPNP-RELATED"/>
    <property type="match status" value="1"/>
</dbReference>
<evidence type="ECO:0000256" key="7">
    <source>
        <dbReference type="SAM" id="Phobius"/>
    </source>
</evidence>
<keyword evidence="6 7" id="KW-0472">Membrane</keyword>
<feature type="transmembrane region" description="Helical" evidence="7">
    <location>
        <begin position="193"/>
        <end position="215"/>
    </location>
</feature>
<dbReference type="InterPro" id="IPR002528">
    <property type="entry name" value="MATE_fam"/>
</dbReference>
<feature type="transmembrane region" description="Helical" evidence="7">
    <location>
        <begin position="363"/>
        <end position="381"/>
    </location>
</feature>
<dbReference type="PANTHER" id="PTHR43549:SF3">
    <property type="entry name" value="MULTIDRUG RESISTANCE PROTEIN YPNP-RELATED"/>
    <property type="match status" value="1"/>
</dbReference>
<dbReference type="RefSeq" id="WP_036872791.1">
    <property type="nucleotide sequence ID" value="NZ_JBGYTE010000032.1"/>
</dbReference>
<dbReference type="GO" id="GO:0015297">
    <property type="term" value="F:antiporter activity"/>
    <property type="evidence" value="ECO:0007669"/>
    <property type="project" value="InterPro"/>
</dbReference>
<comment type="subcellular location">
    <subcellularLocation>
        <location evidence="1">Cell membrane</location>
        <topology evidence="1">Multi-pass membrane protein</topology>
    </subcellularLocation>
</comment>
<organism evidence="8 9">
    <name type="scientific">Porphyromonas macacae</name>
    <dbReference type="NCBI Taxonomy" id="28115"/>
    <lineage>
        <taxon>Bacteria</taxon>
        <taxon>Pseudomonadati</taxon>
        <taxon>Bacteroidota</taxon>
        <taxon>Bacteroidia</taxon>
        <taxon>Bacteroidales</taxon>
        <taxon>Porphyromonadaceae</taxon>
        <taxon>Porphyromonas</taxon>
    </lineage>
</organism>